<sequence>MPELQDFTTYIEVDPGADISKTAARITWASMPNTVESYVYKDMTAGFFSGDFAFTMAINQSVATNGGRVGHWAVANAVDSRRGLFDANESYIVVTSRQTASSPTNKIGILEGDSGSEFLSSEIAIDKGTVYYLLITRDESAGTYGTMTLSVYTDEARTSLVGSVAHLLHSSKKDYRYLYGCQATEFGGGGLISGHTENMKMSNLSTVPVIVYPEERDVGGGVHRVTSLVHVYDRVQNIYDLEFQLGEVSADKMPLVEGVIAEIPPPPVGPTGLPALAPPGVMGITDPNIAIPPFVLPSVPRPDGSKPTIPGLPRPFPDLPPIEKPGQIPRLEPKEGLPGLLRPFPELPPIEKPGMVPKFEAPFSKRGRGLSGVETPQERRARLLGRVGIGTATPPTGGETEQEKRARLLSEIGIGG</sequence>
<protein>
    <submittedName>
        <fullName evidence="2">Uncharacterized protein</fullName>
    </submittedName>
</protein>
<dbReference type="EMBL" id="LAZR01000211">
    <property type="protein sequence ID" value="KKN81722.1"/>
    <property type="molecule type" value="Genomic_DNA"/>
</dbReference>
<feature type="region of interest" description="Disordered" evidence="1">
    <location>
        <begin position="360"/>
        <end position="379"/>
    </location>
</feature>
<organism evidence="2">
    <name type="scientific">marine sediment metagenome</name>
    <dbReference type="NCBI Taxonomy" id="412755"/>
    <lineage>
        <taxon>unclassified sequences</taxon>
        <taxon>metagenomes</taxon>
        <taxon>ecological metagenomes</taxon>
    </lineage>
</organism>
<gene>
    <name evidence="2" type="ORF">LCGC14_0316340</name>
</gene>
<proteinExistence type="predicted"/>
<dbReference type="AlphaFoldDB" id="A0A0F9U333"/>
<evidence type="ECO:0000256" key="1">
    <source>
        <dbReference type="SAM" id="MobiDB-lite"/>
    </source>
</evidence>
<feature type="region of interest" description="Disordered" evidence="1">
    <location>
        <begin position="384"/>
        <end position="403"/>
    </location>
</feature>
<accession>A0A0F9U333</accession>
<evidence type="ECO:0000313" key="2">
    <source>
        <dbReference type="EMBL" id="KKN81722.1"/>
    </source>
</evidence>
<feature type="compositionally biased region" description="Low complexity" evidence="1">
    <location>
        <begin position="389"/>
        <end position="399"/>
    </location>
</feature>
<name>A0A0F9U333_9ZZZZ</name>
<reference evidence="2" key="1">
    <citation type="journal article" date="2015" name="Nature">
        <title>Complex archaea that bridge the gap between prokaryotes and eukaryotes.</title>
        <authorList>
            <person name="Spang A."/>
            <person name="Saw J.H."/>
            <person name="Jorgensen S.L."/>
            <person name="Zaremba-Niedzwiedzka K."/>
            <person name="Martijn J."/>
            <person name="Lind A.E."/>
            <person name="van Eijk R."/>
            <person name="Schleper C."/>
            <person name="Guy L."/>
            <person name="Ettema T.J."/>
        </authorList>
    </citation>
    <scope>NUCLEOTIDE SEQUENCE</scope>
</reference>
<comment type="caution">
    <text evidence="2">The sequence shown here is derived from an EMBL/GenBank/DDBJ whole genome shotgun (WGS) entry which is preliminary data.</text>
</comment>